<evidence type="ECO:0000313" key="2">
    <source>
        <dbReference type="EMBL" id="EAY12354.1"/>
    </source>
</evidence>
<keyword evidence="3" id="KW-1185">Reference proteome</keyword>
<feature type="compositionally biased region" description="Polar residues" evidence="1">
    <location>
        <begin position="225"/>
        <end position="234"/>
    </location>
</feature>
<reference evidence="2" key="1">
    <citation type="submission" date="2006-10" db="EMBL/GenBank/DDBJ databases">
        <authorList>
            <person name="Amadeo P."/>
            <person name="Zhao Q."/>
            <person name="Wortman J."/>
            <person name="Fraser-Liggett C."/>
            <person name="Carlton J."/>
        </authorList>
    </citation>
    <scope>NUCLEOTIDE SEQUENCE</scope>
    <source>
        <strain evidence="2">G3</strain>
    </source>
</reference>
<dbReference type="VEuPathDB" id="TrichDB:TVAG_245860"/>
<sequence length="258" mass="29064">MKKAAPKRDAKVADTMIKNGVPNHSKCLFLALIALAAKEEHSEVLKSNLKIENKETHKIAAKLVYDYLKRINARITLQLVQTDGDLHYFSTANKQSIECLELLPNKPPIQKLIRMRYAQVRKIESDDETHGWFDIESELSNTITMEPNSGSTFDIDTLAYRERDIDAEPVFANESRRIHPAQNFTIPESVQAANYAKDKKSFKSKMSARSIRDALSQPVQLVGDKNQTTVSYEDSSSSGRIVPSVGSGRRGRRSENNK</sequence>
<dbReference type="Proteomes" id="UP000001542">
    <property type="component" value="Unassembled WGS sequence"/>
</dbReference>
<dbReference type="EMBL" id="DS113303">
    <property type="protein sequence ID" value="EAY12354.1"/>
    <property type="molecule type" value="Genomic_DNA"/>
</dbReference>
<evidence type="ECO:0000313" key="3">
    <source>
        <dbReference type="Proteomes" id="UP000001542"/>
    </source>
</evidence>
<protein>
    <submittedName>
        <fullName evidence="2">Uncharacterized protein</fullName>
    </submittedName>
</protein>
<evidence type="ECO:0000256" key="1">
    <source>
        <dbReference type="SAM" id="MobiDB-lite"/>
    </source>
</evidence>
<name>A2E4P4_TRIV3</name>
<proteinExistence type="predicted"/>
<dbReference type="RefSeq" id="XP_001324577.1">
    <property type="nucleotide sequence ID" value="XM_001324542.1"/>
</dbReference>
<feature type="compositionally biased region" description="Low complexity" evidence="1">
    <location>
        <begin position="235"/>
        <end position="247"/>
    </location>
</feature>
<gene>
    <name evidence="2" type="ORF">TVAG_245860</name>
</gene>
<dbReference type="InParanoid" id="A2E4P4"/>
<accession>A2E4P4</accession>
<organism evidence="2 3">
    <name type="scientific">Trichomonas vaginalis (strain ATCC PRA-98 / G3)</name>
    <dbReference type="NCBI Taxonomy" id="412133"/>
    <lineage>
        <taxon>Eukaryota</taxon>
        <taxon>Metamonada</taxon>
        <taxon>Parabasalia</taxon>
        <taxon>Trichomonadida</taxon>
        <taxon>Trichomonadidae</taxon>
        <taxon>Trichomonas</taxon>
    </lineage>
</organism>
<feature type="region of interest" description="Disordered" evidence="1">
    <location>
        <begin position="217"/>
        <end position="258"/>
    </location>
</feature>
<dbReference type="AlphaFoldDB" id="A2E4P4"/>
<dbReference type="KEGG" id="tva:4770319"/>
<dbReference type="VEuPathDB" id="TrichDB:TVAGG3_0862440"/>
<reference evidence="2" key="2">
    <citation type="journal article" date="2007" name="Science">
        <title>Draft genome sequence of the sexually transmitted pathogen Trichomonas vaginalis.</title>
        <authorList>
            <person name="Carlton J.M."/>
            <person name="Hirt R.P."/>
            <person name="Silva J.C."/>
            <person name="Delcher A.L."/>
            <person name="Schatz M."/>
            <person name="Zhao Q."/>
            <person name="Wortman J.R."/>
            <person name="Bidwell S.L."/>
            <person name="Alsmark U.C.M."/>
            <person name="Besteiro S."/>
            <person name="Sicheritz-Ponten T."/>
            <person name="Noel C.J."/>
            <person name="Dacks J.B."/>
            <person name="Foster P.G."/>
            <person name="Simillion C."/>
            <person name="Van de Peer Y."/>
            <person name="Miranda-Saavedra D."/>
            <person name="Barton G.J."/>
            <person name="Westrop G.D."/>
            <person name="Mueller S."/>
            <person name="Dessi D."/>
            <person name="Fiori P.L."/>
            <person name="Ren Q."/>
            <person name="Paulsen I."/>
            <person name="Zhang H."/>
            <person name="Bastida-Corcuera F.D."/>
            <person name="Simoes-Barbosa A."/>
            <person name="Brown M.T."/>
            <person name="Hayes R.D."/>
            <person name="Mukherjee M."/>
            <person name="Okumura C.Y."/>
            <person name="Schneider R."/>
            <person name="Smith A.J."/>
            <person name="Vanacova S."/>
            <person name="Villalvazo M."/>
            <person name="Haas B.J."/>
            <person name="Pertea M."/>
            <person name="Feldblyum T.V."/>
            <person name="Utterback T.R."/>
            <person name="Shu C.L."/>
            <person name="Osoegawa K."/>
            <person name="de Jong P.J."/>
            <person name="Hrdy I."/>
            <person name="Horvathova L."/>
            <person name="Zubacova Z."/>
            <person name="Dolezal P."/>
            <person name="Malik S.B."/>
            <person name="Logsdon J.M. Jr."/>
            <person name="Henze K."/>
            <person name="Gupta A."/>
            <person name="Wang C.C."/>
            <person name="Dunne R.L."/>
            <person name="Upcroft J.A."/>
            <person name="Upcroft P."/>
            <person name="White O."/>
            <person name="Salzberg S.L."/>
            <person name="Tang P."/>
            <person name="Chiu C.-H."/>
            <person name="Lee Y.-S."/>
            <person name="Embley T.M."/>
            <person name="Coombs G.H."/>
            <person name="Mottram J.C."/>
            <person name="Tachezy J."/>
            <person name="Fraser-Liggett C.M."/>
            <person name="Johnson P.J."/>
        </authorList>
    </citation>
    <scope>NUCLEOTIDE SEQUENCE [LARGE SCALE GENOMIC DNA]</scope>
    <source>
        <strain evidence="2">G3</strain>
    </source>
</reference>